<dbReference type="SMART" id="SM00086">
    <property type="entry name" value="PAC"/>
    <property type="match status" value="1"/>
</dbReference>
<dbReference type="InterPro" id="IPR001789">
    <property type="entry name" value="Sig_transdc_resp-reg_receiver"/>
</dbReference>
<dbReference type="SUPFAM" id="SSF52172">
    <property type="entry name" value="CheY-like"/>
    <property type="match status" value="1"/>
</dbReference>
<proteinExistence type="predicted"/>
<dbReference type="PROSITE" id="PS50887">
    <property type="entry name" value="GGDEF"/>
    <property type="match status" value="1"/>
</dbReference>
<dbReference type="InterPro" id="IPR035919">
    <property type="entry name" value="EAL_sf"/>
</dbReference>
<dbReference type="InterPro" id="IPR013655">
    <property type="entry name" value="PAS_fold_3"/>
</dbReference>
<evidence type="ECO:0000313" key="8">
    <source>
        <dbReference type="Proteomes" id="UP000236728"/>
    </source>
</evidence>
<dbReference type="CDD" id="cd01949">
    <property type="entry name" value="GGDEF"/>
    <property type="match status" value="1"/>
</dbReference>
<evidence type="ECO:0000259" key="2">
    <source>
        <dbReference type="PROSITE" id="PS50110"/>
    </source>
</evidence>
<dbReference type="InterPro" id="IPR001633">
    <property type="entry name" value="EAL_dom"/>
</dbReference>
<dbReference type="InterPro" id="IPR035965">
    <property type="entry name" value="PAS-like_dom_sf"/>
</dbReference>
<reference evidence="7 8" key="1">
    <citation type="submission" date="2016-10" db="EMBL/GenBank/DDBJ databases">
        <authorList>
            <person name="de Groot N.N."/>
        </authorList>
    </citation>
    <scope>NUCLEOTIDE SEQUENCE [LARGE SCALE GENOMIC DNA]</scope>
    <source>
        <strain evidence="7 8">DSM 22489</strain>
    </source>
</reference>
<feature type="modified residue" description="4-aspartylphosphate" evidence="1">
    <location>
        <position position="75"/>
    </location>
</feature>
<dbReference type="InterPro" id="IPR043128">
    <property type="entry name" value="Rev_trsase/Diguanyl_cyclase"/>
</dbReference>
<dbReference type="SUPFAM" id="SSF55073">
    <property type="entry name" value="Nucleotide cyclase"/>
    <property type="match status" value="1"/>
</dbReference>
<feature type="domain" description="Response regulatory" evidence="2">
    <location>
        <begin position="26"/>
        <end position="142"/>
    </location>
</feature>
<dbReference type="Pfam" id="PF00990">
    <property type="entry name" value="GGDEF"/>
    <property type="match status" value="1"/>
</dbReference>
<dbReference type="SMART" id="SM00267">
    <property type="entry name" value="GGDEF"/>
    <property type="match status" value="1"/>
</dbReference>
<dbReference type="GO" id="GO:0000160">
    <property type="term" value="P:phosphorelay signal transduction system"/>
    <property type="evidence" value="ECO:0007669"/>
    <property type="project" value="InterPro"/>
</dbReference>
<dbReference type="InterPro" id="IPR029787">
    <property type="entry name" value="Nucleotide_cyclase"/>
</dbReference>
<evidence type="ECO:0000259" key="5">
    <source>
        <dbReference type="PROSITE" id="PS50883"/>
    </source>
</evidence>
<evidence type="ECO:0000259" key="4">
    <source>
        <dbReference type="PROSITE" id="PS50113"/>
    </source>
</evidence>
<dbReference type="Gene3D" id="3.30.70.270">
    <property type="match status" value="1"/>
</dbReference>
<keyword evidence="8" id="KW-1185">Reference proteome</keyword>
<feature type="domain" description="EAL" evidence="5">
    <location>
        <begin position="449"/>
        <end position="706"/>
    </location>
</feature>
<dbReference type="AlphaFoldDB" id="A0A1H5ZLP0"/>
<dbReference type="RefSeq" id="WP_103933590.1">
    <property type="nucleotide sequence ID" value="NZ_FNVA01000004.1"/>
</dbReference>
<dbReference type="SMART" id="SM00052">
    <property type="entry name" value="EAL"/>
    <property type="match status" value="1"/>
</dbReference>
<dbReference type="Pfam" id="PF00072">
    <property type="entry name" value="Response_reg"/>
    <property type="match status" value="1"/>
</dbReference>
<dbReference type="Gene3D" id="3.20.20.450">
    <property type="entry name" value="EAL domain"/>
    <property type="match status" value="1"/>
</dbReference>
<dbReference type="Pfam" id="PF08447">
    <property type="entry name" value="PAS_3"/>
    <property type="match status" value="1"/>
</dbReference>
<dbReference type="PANTHER" id="PTHR44757">
    <property type="entry name" value="DIGUANYLATE CYCLASE DGCP"/>
    <property type="match status" value="1"/>
</dbReference>
<evidence type="ECO:0000313" key="7">
    <source>
        <dbReference type="EMBL" id="SEG36924.1"/>
    </source>
</evidence>
<dbReference type="InterPro" id="IPR000014">
    <property type="entry name" value="PAS"/>
</dbReference>
<gene>
    <name evidence="7" type="ORF">SAMN05421819_2722</name>
</gene>
<name>A0A1H5ZLP0_9BACT</name>
<dbReference type="PROSITE" id="PS50112">
    <property type="entry name" value="PAS"/>
    <property type="match status" value="1"/>
</dbReference>
<dbReference type="PANTHER" id="PTHR44757:SF2">
    <property type="entry name" value="BIOFILM ARCHITECTURE MAINTENANCE PROTEIN MBAA"/>
    <property type="match status" value="1"/>
</dbReference>
<dbReference type="PROSITE" id="PS50113">
    <property type="entry name" value="PAC"/>
    <property type="match status" value="1"/>
</dbReference>
<dbReference type="NCBIfam" id="TIGR00254">
    <property type="entry name" value="GGDEF"/>
    <property type="match status" value="1"/>
</dbReference>
<dbReference type="InterPro" id="IPR001610">
    <property type="entry name" value="PAC"/>
</dbReference>
<dbReference type="CDD" id="cd00130">
    <property type="entry name" value="PAS"/>
    <property type="match status" value="1"/>
</dbReference>
<dbReference type="NCBIfam" id="TIGR00229">
    <property type="entry name" value="sensory_box"/>
    <property type="match status" value="1"/>
</dbReference>
<dbReference type="InterPro" id="IPR011006">
    <property type="entry name" value="CheY-like_superfamily"/>
</dbReference>
<dbReference type="Gene3D" id="3.40.50.2300">
    <property type="match status" value="1"/>
</dbReference>
<dbReference type="CDD" id="cd01948">
    <property type="entry name" value="EAL"/>
    <property type="match status" value="1"/>
</dbReference>
<dbReference type="SMART" id="SM00091">
    <property type="entry name" value="PAS"/>
    <property type="match status" value="1"/>
</dbReference>
<dbReference type="SUPFAM" id="SSF141868">
    <property type="entry name" value="EAL domain-like"/>
    <property type="match status" value="1"/>
</dbReference>
<feature type="domain" description="PAS" evidence="3">
    <location>
        <begin position="154"/>
        <end position="226"/>
    </location>
</feature>
<dbReference type="PROSITE" id="PS50883">
    <property type="entry name" value="EAL"/>
    <property type="match status" value="1"/>
</dbReference>
<dbReference type="Pfam" id="PF00563">
    <property type="entry name" value="EAL"/>
    <property type="match status" value="1"/>
</dbReference>
<dbReference type="Gene3D" id="3.30.450.20">
    <property type="entry name" value="PAS domain"/>
    <property type="match status" value="1"/>
</dbReference>
<dbReference type="PROSITE" id="PS50110">
    <property type="entry name" value="RESPONSE_REGULATORY"/>
    <property type="match status" value="1"/>
</dbReference>
<dbReference type="InterPro" id="IPR000700">
    <property type="entry name" value="PAS-assoc_C"/>
</dbReference>
<dbReference type="CDD" id="cd17574">
    <property type="entry name" value="REC_OmpR"/>
    <property type="match status" value="1"/>
</dbReference>
<dbReference type="SUPFAM" id="SSF55785">
    <property type="entry name" value="PYP-like sensor domain (PAS domain)"/>
    <property type="match status" value="1"/>
</dbReference>
<sequence>MSELPELTSPETTPALHGVAPPATSHILIVDDEQLNLDMLSRRLQRSGFTVSVASTGRKAIAEVAAKPFDLVLLDQMMPGMSGSEVLRHWREQYSPEQLPVVMVTAVAESDKIASALEAGANDYITKPIDYQVALARIRVQLSRKKAEAALRLSEERYALAAQASRDGLWDWDLATNMVYYSPRWLEIMGLTEAPANPNEQLWFEHILPADQDEVTSELELIRHGASDVLHCSYRVLHPDGTLRWMSCRAVATRDNAGKLVRLAGSQSDVTEEKTRDALTGLANRTLLLSYLGLACSEGSISHAVLFIDLDKFKVVNDSLGHLAGDDLLRQVANRLKEVTAQYAPVGSESICARMGGDEFALLLRSNADLTSTQPLVQALQATMKKPFRLEGRQLHCAFSIGVSYYTPAQEGAEDMLREADAALYAAKARGRGCAVVFDPSLFAQAQERFELENDLRGAIERNELEVFYQAKADLKSCHLYGVEALLRWRHPRRGLISPGLFIPIAEENGTIVEIGHWILHEACAQVKLWHDQTPDGPLLELSVNLSPREFRQQNLVAGVAHVLETTGFPASCLHLEITEGVLFEDIDAAAQVLRSLKDLGVRLDLDDFGSGYSSFRYLRQLPFDLIKIDREFTFALNPDEPSSEQLIRTIVSMGETLGMKVLAEGVETEPHRSTLQRLGCKLGQGFYFSRPIEAGQMKTLLEGNASRSMEDAA</sequence>
<feature type="domain" description="GGDEF" evidence="6">
    <location>
        <begin position="301"/>
        <end position="440"/>
    </location>
</feature>
<dbReference type="OrthoDB" id="101222at2"/>
<evidence type="ECO:0000259" key="6">
    <source>
        <dbReference type="PROSITE" id="PS50887"/>
    </source>
</evidence>
<accession>A0A1H5ZLP0</accession>
<keyword evidence="1" id="KW-0597">Phosphoprotein</keyword>
<dbReference type="SMART" id="SM00448">
    <property type="entry name" value="REC"/>
    <property type="match status" value="1"/>
</dbReference>
<organism evidence="7 8">
    <name type="scientific">Bryocella elongata</name>
    <dbReference type="NCBI Taxonomy" id="863522"/>
    <lineage>
        <taxon>Bacteria</taxon>
        <taxon>Pseudomonadati</taxon>
        <taxon>Acidobacteriota</taxon>
        <taxon>Terriglobia</taxon>
        <taxon>Terriglobales</taxon>
        <taxon>Acidobacteriaceae</taxon>
        <taxon>Bryocella</taxon>
    </lineage>
</organism>
<dbReference type="Gene3D" id="2.10.70.100">
    <property type="match status" value="1"/>
</dbReference>
<dbReference type="InterPro" id="IPR000160">
    <property type="entry name" value="GGDEF_dom"/>
</dbReference>
<dbReference type="Proteomes" id="UP000236728">
    <property type="component" value="Unassembled WGS sequence"/>
</dbReference>
<dbReference type="InterPro" id="IPR052155">
    <property type="entry name" value="Biofilm_reg_signaling"/>
</dbReference>
<evidence type="ECO:0000256" key="1">
    <source>
        <dbReference type="PROSITE-ProRule" id="PRU00169"/>
    </source>
</evidence>
<dbReference type="EMBL" id="FNVA01000004">
    <property type="protein sequence ID" value="SEG36924.1"/>
    <property type="molecule type" value="Genomic_DNA"/>
</dbReference>
<evidence type="ECO:0000259" key="3">
    <source>
        <dbReference type="PROSITE" id="PS50112"/>
    </source>
</evidence>
<feature type="domain" description="PAC" evidence="4">
    <location>
        <begin position="230"/>
        <end position="282"/>
    </location>
</feature>
<protein>
    <submittedName>
        <fullName evidence="7">PAS domain S-box-containing protein/diguanylate cyclase (GGDEF) domain-containing protein</fullName>
    </submittedName>
</protein>